<evidence type="ECO:0000313" key="5">
    <source>
        <dbReference type="EMBL" id="EGU82081.1"/>
    </source>
</evidence>
<accession>F9FLX4</accession>
<dbReference type="GO" id="GO:0071949">
    <property type="term" value="F:FAD binding"/>
    <property type="evidence" value="ECO:0007669"/>
    <property type="project" value="InterPro"/>
</dbReference>
<dbReference type="PANTHER" id="PTHR43004:SF8">
    <property type="entry name" value="FAD-BINDING DOMAIN-CONTAINING PROTEIN-RELATED"/>
    <property type="match status" value="1"/>
</dbReference>
<dbReference type="GO" id="GO:0016709">
    <property type="term" value="F:oxidoreductase activity, acting on paired donors, with incorporation or reduction of molecular oxygen, NAD(P)H as one donor, and incorporation of one atom of oxygen"/>
    <property type="evidence" value="ECO:0007669"/>
    <property type="project" value="UniProtKB-ARBA"/>
</dbReference>
<keyword evidence="3" id="KW-0560">Oxidoreductase</keyword>
<evidence type="ECO:0000259" key="4">
    <source>
        <dbReference type="Pfam" id="PF01494"/>
    </source>
</evidence>
<comment type="caution">
    <text evidence="5">The sequence shown here is derived from an EMBL/GenBank/DDBJ whole genome shotgun (WGS) entry which is preliminary data.</text>
</comment>
<evidence type="ECO:0000256" key="2">
    <source>
        <dbReference type="ARBA" id="ARBA00022827"/>
    </source>
</evidence>
<organism evidence="5">
    <name type="scientific">Fusarium oxysporum (strain Fo5176)</name>
    <name type="common">Fusarium vascular wilt</name>
    <dbReference type="NCBI Taxonomy" id="660025"/>
    <lineage>
        <taxon>Eukaryota</taxon>
        <taxon>Fungi</taxon>
        <taxon>Dikarya</taxon>
        <taxon>Ascomycota</taxon>
        <taxon>Pezizomycotina</taxon>
        <taxon>Sordariomycetes</taxon>
        <taxon>Hypocreomycetidae</taxon>
        <taxon>Hypocreales</taxon>
        <taxon>Nectriaceae</taxon>
        <taxon>Fusarium</taxon>
        <taxon>Fusarium oxysporum species complex</taxon>
    </lineage>
</organism>
<proteinExistence type="predicted"/>
<dbReference type="Gene3D" id="3.40.30.120">
    <property type="match status" value="1"/>
</dbReference>
<dbReference type="Gene3D" id="3.30.9.10">
    <property type="entry name" value="D-Amino Acid Oxidase, subunit A, domain 2"/>
    <property type="match status" value="1"/>
</dbReference>
<sequence length="592" mass="64939">MVADLYVDILIVGAGPAGASLAAFMGQNGSSSTKALSQRTTYSLTFLQHRAERTCCSQGLDHGVYTPSPWSQSLCTRTFTGQEYGRVAAFEEKPAVAGLLRQITPCEYVDLPQRYLEPIFGRYASHHNFNIRFSTELTHVEPVKQNDGPDAYLCTLQDHITRKTFQIQTKYLFGADGGRSVVSRSLGFEYKSNPVNVKACNVLIRADLSRYMYKEREASLHWIINPGNRVFPGVFGHLRAVRPWNEWVMLAFGPGGSNPFEGLTKDDPKIAACVGEMVGDESLSVEVLAMDHWSVRDSVATEYNKSGSNAFILGDAAHRHPPNYGLGSNTCIQDAYNLAWKVAFVSRGLAGRSLLDTFTVERHPVGSTLVRESNAQLRANNDIFAALGMTASTPEEGIEQAAELASGSSAGRNRREKLHQALETKRQELESLGLGYNHWYTSDAVYTAEESSPRPGFSGDPIVEVQVSTYPGSRLPHAWIDIPSRGNMTSTIDLAGGGSFCLITGVGGEAWRAAADAVQQTTGIPIKSFGIGARLDFIDVHRDWFKLRGVEDDGVVLVRPDRFVAWRSVGMVEDCAEKLKQVLDAVLARYAL</sequence>
<dbReference type="PRINTS" id="PR00420">
    <property type="entry name" value="RNGMNOXGNASE"/>
</dbReference>
<dbReference type="Pfam" id="PF21274">
    <property type="entry name" value="Rng_hyd_C"/>
    <property type="match status" value="1"/>
</dbReference>
<gene>
    <name evidence="5" type="ORF">FOXB_07404</name>
</gene>
<dbReference type="InterPro" id="IPR036188">
    <property type="entry name" value="FAD/NAD-bd_sf"/>
</dbReference>
<feature type="domain" description="FAD-binding" evidence="4">
    <location>
        <begin position="7"/>
        <end position="372"/>
    </location>
</feature>
<dbReference type="PANTHER" id="PTHR43004">
    <property type="entry name" value="TRK SYSTEM POTASSIUM UPTAKE PROTEIN"/>
    <property type="match status" value="1"/>
</dbReference>
<reference evidence="5" key="1">
    <citation type="journal article" date="2012" name="Mol. Plant Microbe Interact.">
        <title>A highly conserved effector in Fusarium oxysporum is required for full virulence on Arabidopsis.</title>
        <authorList>
            <person name="Thatcher L.F."/>
            <person name="Gardiner D.M."/>
            <person name="Kazan K."/>
            <person name="Manners J."/>
        </authorList>
    </citation>
    <scope>NUCLEOTIDE SEQUENCE [LARGE SCALE GENOMIC DNA]</scope>
    <source>
        <strain evidence="5">Fo5176</strain>
    </source>
</reference>
<dbReference type="SUPFAM" id="SSF51905">
    <property type="entry name" value="FAD/NAD(P)-binding domain"/>
    <property type="match status" value="1"/>
</dbReference>
<keyword evidence="1" id="KW-0285">Flavoprotein</keyword>
<evidence type="ECO:0000256" key="3">
    <source>
        <dbReference type="ARBA" id="ARBA00023002"/>
    </source>
</evidence>
<dbReference type="STRING" id="660025.F9FLX4"/>
<protein>
    <recommendedName>
        <fullName evidence="4">FAD-binding domain-containing protein</fullName>
    </recommendedName>
</protein>
<dbReference type="InterPro" id="IPR002938">
    <property type="entry name" value="FAD-bd"/>
</dbReference>
<dbReference type="Gene3D" id="3.50.50.60">
    <property type="entry name" value="FAD/NAD(P)-binding domain"/>
    <property type="match status" value="1"/>
</dbReference>
<evidence type="ECO:0000256" key="1">
    <source>
        <dbReference type="ARBA" id="ARBA00022630"/>
    </source>
</evidence>
<name>F9FLX4_FUSOF</name>
<dbReference type="InterPro" id="IPR050641">
    <property type="entry name" value="RIFMO-like"/>
</dbReference>
<dbReference type="Pfam" id="PF01494">
    <property type="entry name" value="FAD_binding_3"/>
    <property type="match status" value="1"/>
</dbReference>
<dbReference type="EMBL" id="AFQF01002227">
    <property type="protein sequence ID" value="EGU82081.1"/>
    <property type="molecule type" value="Genomic_DNA"/>
</dbReference>
<dbReference type="AlphaFoldDB" id="F9FLX4"/>
<keyword evidence="2" id="KW-0274">FAD</keyword>